<feature type="compositionally biased region" description="Basic and acidic residues" evidence="1">
    <location>
        <begin position="1"/>
        <end position="23"/>
    </location>
</feature>
<evidence type="ECO:0000313" key="3">
    <source>
        <dbReference type="Proteomes" id="UP000314294"/>
    </source>
</evidence>
<feature type="region of interest" description="Disordered" evidence="1">
    <location>
        <begin position="1"/>
        <end position="41"/>
    </location>
</feature>
<evidence type="ECO:0000313" key="2">
    <source>
        <dbReference type="EMBL" id="TNN51024.1"/>
    </source>
</evidence>
<gene>
    <name evidence="2" type="ORF">EYF80_038754</name>
</gene>
<sequence length="105" mass="11535">MEISDHSPQRVGVERGVRIRPSSDDLGGEFEPGESLGREASGAYRRYLREPSEWRPEHISIGTSPPTPLPHTGSCSETPGYLSVFVAGKIPSGTRVQTLWHAESY</sequence>
<comment type="caution">
    <text evidence="2">The sequence shown here is derived from an EMBL/GenBank/DDBJ whole genome shotgun (WGS) entry which is preliminary data.</text>
</comment>
<dbReference type="Proteomes" id="UP000314294">
    <property type="component" value="Unassembled WGS sequence"/>
</dbReference>
<proteinExistence type="predicted"/>
<keyword evidence="3" id="KW-1185">Reference proteome</keyword>
<evidence type="ECO:0000256" key="1">
    <source>
        <dbReference type="SAM" id="MobiDB-lite"/>
    </source>
</evidence>
<name>A0A4Z2GE78_9TELE</name>
<accession>A0A4Z2GE78</accession>
<organism evidence="2 3">
    <name type="scientific">Liparis tanakae</name>
    <name type="common">Tanaka's snailfish</name>
    <dbReference type="NCBI Taxonomy" id="230148"/>
    <lineage>
        <taxon>Eukaryota</taxon>
        <taxon>Metazoa</taxon>
        <taxon>Chordata</taxon>
        <taxon>Craniata</taxon>
        <taxon>Vertebrata</taxon>
        <taxon>Euteleostomi</taxon>
        <taxon>Actinopterygii</taxon>
        <taxon>Neopterygii</taxon>
        <taxon>Teleostei</taxon>
        <taxon>Neoteleostei</taxon>
        <taxon>Acanthomorphata</taxon>
        <taxon>Eupercaria</taxon>
        <taxon>Perciformes</taxon>
        <taxon>Cottioidei</taxon>
        <taxon>Cottales</taxon>
        <taxon>Liparidae</taxon>
        <taxon>Liparis</taxon>
    </lineage>
</organism>
<dbReference type="AlphaFoldDB" id="A0A4Z2GE78"/>
<dbReference type="EMBL" id="SRLO01000597">
    <property type="protein sequence ID" value="TNN51024.1"/>
    <property type="molecule type" value="Genomic_DNA"/>
</dbReference>
<reference evidence="2 3" key="1">
    <citation type="submission" date="2019-03" db="EMBL/GenBank/DDBJ databases">
        <title>First draft genome of Liparis tanakae, snailfish: a comprehensive survey of snailfish specific genes.</title>
        <authorList>
            <person name="Kim W."/>
            <person name="Song I."/>
            <person name="Jeong J.-H."/>
            <person name="Kim D."/>
            <person name="Kim S."/>
            <person name="Ryu S."/>
            <person name="Song J.Y."/>
            <person name="Lee S.K."/>
        </authorList>
    </citation>
    <scope>NUCLEOTIDE SEQUENCE [LARGE SCALE GENOMIC DNA]</scope>
    <source>
        <tissue evidence="2">Muscle</tissue>
    </source>
</reference>
<feature type="region of interest" description="Disordered" evidence="1">
    <location>
        <begin position="55"/>
        <end position="75"/>
    </location>
</feature>
<protein>
    <submittedName>
        <fullName evidence="2">Uncharacterized protein</fullName>
    </submittedName>
</protein>